<comment type="caution">
    <text evidence="3">The sequence shown here is derived from an EMBL/GenBank/DDBJ whole genome shotgun (WGS) entry which is preliminary data.</text>
</comment>
<evidence type="ECO:0000256" key="2">
    <source>
        <dbReference type="SAM" id="SignalP"/>
    </source>
</evidence>
<feature type="signal peptide" evidence="2">
    <location>
        <begin position="1"/>
        <end position="18"/>
    </location>
</feature>
<organism evidence="3 4">
    <name type="scientific">Pristionchus fissidentatus</name>
    <dbReference type="NCBI Taxonomy" id="1538716"/>
    <lineage>
        <taxon>Eukaryota</taxon>
        <taxon>Metazoa</taxon>
        <taxon>Ecdysozoa</taxon>
        <taxon>Nematoda</taxon>
        <taxon>Chromadorea</taxon>
        <taxon>Rhabditida</taxon>
        <taxon>Rhabditina</taxon>
        <taxon>Diplogasteromorpha</taxon>
        <taxon>Diplogasteroidea</taxon>
        <taxon>Neodiplogasteridae</taxon>
        <taxon>Pristionchus</taxon>
    </lineage>
</organism>
<evidence type="ECO:0000256" key="1">
    <source>
        <dbReference type="SAM" id="MobiDB-lite"/>
    </source>
</evidence>
<accession>A0AAV5UY46</accession>
<dbReference type="Proteomes" id="UP001432322">
    <property type="component" value="Unassembled WGS sequence"/>
</dbReference>
<dbReference type="EMBL" id="BTSY01000001">
    <property type="protein sequence ID" value="GMT11406.1"/>
    <property type="molecule type" value="Genomic_DNA"/>
</dbReference>
<gene>
    <name evidence="3" type="ORF">PFISCL1PPCAC_2703</name>
</gene>
<evidence type="ECO:0000313" key="4">
    <source>
        <dbReference type="Proteomes" id="UP001432322"/>
    </source>
</evidence>
<protein>
    <submittedName>
        <fullName evidence="3">Uncharacterized protein</fullName>
    </submittedName>
</protein>
<keyword evidence="2" id="KW-0732">Signal</keyword>
<dbReference type="AlphaFoldDB" id="A0AAV5UY46"/>
<keyword evidence="4" id="KW-1185">Reference proteome</keyword>
<proteinExistence type="predicted"/>
<feature type="non-terminal residue" evidence="3">
    <location>
        <position position="372"/>
    </location>
</feature>
<name>A0AAV5UY46_9BILA</name>
<feature type="region of interest" description="Disordered" evidence="1">
    <location>
        <begin position="279"/>
        <end position="315"/>
    </location>
</feature>
<evidence type="ECO:0000313" key="3">
    <source>
        <dbReference type="EMBL" id="GMT11406.1"/>
    </source>
</evidence>
<reference evidence="3" key="1">
    <citation type="submission" date="2023-10" db="EMBL/GenBank/DDBJ databases">
        <title>Genome assembly of Pristionchus species.</title>
        <authorList>
            <person name="Yoshida K."/>
            <person name="Sommer R.J."/>
        </authorList>
    </citation>
    <scope>NUCLEOTIDE SEQUENCE</scope>
    <source>
        <strain evidence="3">RS5133</strain>
    </source>
</reference>
<sequence length="372" mass="40809">MIPSWSILLLMLPTLMMSDVLTRVESGKDDVVNSSSTSSRRVAARFIGTPLRRQIRMIDKNSMMNEIEPPVRLRSPIKPIRNIYYYGDNQQLSRASGRFHNKMHAFPTHSIPQQPLQDEAVLPTPPVYDPKRHHRDKLRLDDELMAEAAEMSLGLERTTMRVRTFADIDVKKTTTTTTTTSAPVTVSVVKIAKKTHQPVTAVDRLASSPSSNLAPPAPPMRNIARQQQQLLLQLMQQSPPVGAALQQLQPVRVIPTVLPQLPPQIGPLIRHPAPLSPPLLHTPGGAITGPGGFPPGGVAPPPPPGVLTQPPVVNSQAPNPQLEQLGCGWDWVSNSCKEVFTIGWCGQCHDFGNVFVHNCKCVQPLINVKALV</sequence>
<feature type="chain" id="PRO_5043820425" evidence="2">
    <location>
        <begin position="19"/>
        <end position="372"/>
    </location>
</feature>
<feature type="compositionally biased region" description="Gly residues" evidence="1">
    <location>
        <begin position="286"/>
        <end position="295"/>
    </location>
</feature>